<evidence type="ECO:0000256" key="2">
    <source>
        <dbReference type="ARBA" id="ARBA00022963"/>
    </source>
</evidence>
<comment type="caution">
    <text evidence="6">The sequence shown here is derived from an EMBL/GenBank/DDBJ whole genome shotgun (WGS) entry which is preliminary data.</text>
</comment>
<dbReference type="SUPFAM" id="SSF52151">
    <property type="entry name" value="FabD/lysophospholipase-like"/>
    <property type="match status" value="1"/>
</dbReference>
<protein>
    <submittedName>
        <fullName evidence="6">Patatin-like phospholipase family protein</fullName>
    </submittedName>
</protein>
<reference evidence="6 7" key="1">
    <citation type="submission" date="2019-05" db="EMBL/GenBank/DDBJ databases">
        <title>Draft Whole-Genome sequence of the green sulfur bacterium Prosthecochloris vibrioformis DSM 260.</title>
        <authorList>
            <person name="Meyer T.E."/>
            <person name="Kyndt J.A."/>
        </authorList>
    </citation>
    <scope>NUCLEOTIDE SEQUENCE [LARGE SCALE GENOMIC DNA]</scope>
    <source>
        <strain evidence="6 7">DSM 260</strain>
    </source>
</reference>
<evidence type="ECO:0000256" key="3">
    <source>
        <dbReference type="ARBA" id="ARBA00023098"/>
    </source>
</evidence>
<keyword evidence="7" id="KW-1185">Reference proteome</keyword>
<dbReference type="CDD" id="cd07205">
    <property type="entry name" value="Pat_PNPLA6_PNPLA7_NTE1_like"/>
    <property type="match status" value="1"/>
</dbReference>
<accession>A0A5C4S0Q1</accession>
<dbReference type="PROSITE" id="PS51635">
    <property type="entry name" value="PNPLA"/>
    <property type="match status" value="1"/>
</dbReference>
<dbReference type="PANTHER" id="PTHR14226">
    <property type="entry name" value="NEUROPATHY TARGET ESTERASE/SWISS CHEESE D.MELANOGASTER"/>
    <property type="match status" value="1"/>
</dbReference>
<keyword evidence="2 4" id="KW-0442">Lipid degradation</keyword>
<keyword evidence="1 4" id="KW-0378">Hydrolase</keyword>
<dbReference type="AlphaFoldDB" id="A0A5C4S0Q1"/>
<name>A0A5C4S0Q1_PROVB</name>
<evidence type="ECO:0000259" key="5">
    <source>
        <dbReference type="PROSITE" id="PS51635"/>
    </source>
</evidence>
<evidence type="ECO:0000256" key="4">
    <source>
        <dbReference type="PROSITE-ProRule" id="PRU01161"/>
    </source>
</evidence>
<proteinExistence type="predicted"/>
<dbReference type="Pfam" id="PF01734">
    <property type="entry name" value="Patatin"/>
    <property type="match status" value="1"/>
</dbReference>
<feature type="domain" description="PNPLA" evidence="5">
    <location>
        <begin position="13"/>
        <end position="171"/>
    </location>
</feature>
<dbReference type="GO" id="GO:0016787">
    <property type="term" value="F:hydrolase activity"/>
    <property type="evidence" value="ECO:0007669"/>
    <property type="project" value="UniProtKB-UniRule"/>
</dbReference>
<dbReference type="InterPro" id="IPR016035">
    <property type="entry name" value="Acyl_Trfase/lysoPLipase"/>
</dbReference>
<dbReference type="InterPro" id="IPR050301">
    <property type="entry name" value="NTE"/>
</dbReference>
<dbReference type="Gene3D" id="3.40.1090.10">
    <property type="entry name" value="Cytosolic phospholipase A2 catalytic domain"/>
    <property type="match status" value="2"/>
</dbReference>
<dbReference type="PANTHER" id="PTHR14226:SF78">
    <property type="entry name" value="SLR0060 PROTEIN"/>
    <property type="match status" value="1"/>
</dbReference>
<evidence type="ECO:0000313" key="6">
    <source>
        <dbReference type="EMBL" id="TNJ36984.1"/>
    </source>
</evidence>
<dbReference type="EMBL" id="VDCI01000003">
    <property type="protein sequence ID" value="TNJ36984.1"/>
    <property type="molecule type" value="Genomic_DNA"/>
</dbReference>
<evidence type="ECO:0000256" key="1">
    <source>
        <dbReference type="ARBA" id="ARBA00022801"/>
    </source>
</evidence>
<comment type="caution">
    <text evidence="4">Lacks conserved residue(s) required for the propagation of feature annotation.</text>
</comment>
<dbReference type="Proteomes" id="UP000309544">
    <property type="component" value="Unassembled WGS sequence"/>
</dbReference>
<gene>
    <name evidence="6" type="ORF">FGF68_05265</name>
</gene>
<feature type="active site" description="Proton acceptor" evidence="4">
    <location>
        <position position="158"/>
    </location>
</feature>
<sequence length="268" mass="28554">MPKGQKKGATISLALGGGAVLGAAHVGILRALNELDITVSSVAGNSIGSFIAALHAFGKSWQEIADISRELDWFDLSGLTLSQYGLLSNKKFGGLVQELLGDARLEHARIPLAMIATNISTGSKVVMDNGYVASAVMASSCIPGLFRPVERNGMLLVDGVLVENVPVSPLLNTENGPIICVDLMGKHRFSKPENIVGVLLNAFYSALQNTTEIQLEEADLVITPDIDSFSLVDTSAIAEIMEVGYQSSKKVLQEFSTKSGLITRRQQP</sequence>
<keyword evidence="3 4" id="KW-0443">Lipid metabolism</keyword>
<organism evidence="6 7">
    <name type="scientific">Prosthecochloris vibrioformis</name>
    <name type="common">Chlorobium vibrioforme</name>
    <dbReference type="NCBI Taxonomy" id="1098"/>
    <lineage>
        <taxon>Bacteria</taxon>
        <taxon>Pseudomonadati</taxon>
        <taxon>Chlorobiota</taxon>
        <taxon>Chlorobiia</taxon>
        <taxon>Chlorobiales</taxon>
        <taxon>Chlorobiaceae</taxon>
        <taxon>Prosthecochloris</taxon>
    </lineage>
</organism>
<dbReference type="GO" id="GO:0016042">
    <property type="term" value="P:lipid catabolic process"/>
    <property type="evidence" value="ECO:0007669"/>
    <property type="project" value="UniProtKB-UniRule"/>
</dbReference>
<dbReference type="InterPro" id="IPR002641">
    <property type="entry name" value="PNPLA_dom"/>
</dbReference>
<feature type="active site" description="Nucleophile" evidence="4">
    <location>
        <position position="46"/>
    </location>
</feature>
<evidence type="ECO:0000313" key="7">
    <source>
        <dbReference type="Proteomes" id="UP000309544"/>
    </source>
</evidence>
<dbReference type="RefSeq" id="WP_068867151.1">
    <property type="nucleotide sequence ID" value="NZ_VDCI01000003.1"/>
</dbReference>
<feature type="short sequence motif" description="GXSXG" evidence="4">
    <location>
        <begin position="44"/>
        <end position="48"/>
    </location>
</feature>